<organism evidence="1 2">
    <name type="scientific">Castanea mollissima</name>
    <name type="common">Chinese chestnut</name>
    <dbReference type="NCBI Taxonomy" id="60419"/>
    <lineage>
        <taxon>Eukaryota</taxon>
        <taxon>Viridiplantae</taxon>
        <taxon>Streptophyta</taxon>
        <taxon>Embryophyta</taxon>
        <taxon>Tracheophyta</taxon>
        <taxon>Spermatophyta</taxon>
        <taxon>Magnoliopsida</taxon>
        <taxon>eudicotyledons</taxon>
        <taxon>Gunneridae</taxon>
        <taxon>Pentapetalae</taxon>
        <taxon>rosids</taxon>
        <taxon>fabids</taxon>
        <taxon>Fagales</taxon>
        <taxon>Fagaceae</taxon>
        <taxon>Castanea</taxon>
    </lineage>
</organism>
<dbReference type="AlphaFoldDB" id="A0A8J4VYD7"/>
<accession>A0A8J4VYD7</accession>
<gene>
    <name evidence="1" type="ORF">CMV_000942</name>
</gene>
<dbReference type="EMBL" id="JRKL02000053">
    <property type="protein sequence ID" value="KAF3975835.1"/>
    <property type="molecule type" value="Genomic_DNA"/>
</dbReference>
<name>A0A8J4VYD7_9ROSI</name>
<dbReference type="Proteomes" id="UP000737018">
    <property type="component" value="Unassembled WGS sequence"/>
</dbReference>
<evidence type="ECO:0000313" key="2">
    <source>
        <dbReference type="Proteomes" id="UP000737018"/>
    </source>
</evidence>
<reference evidence="1" key="1">
    <citation type="submission" date="2020-03" db="EMBL/GenBank/DDBJ databases">
        <title>Castanea mollissima Vanexum genome sequencing.</title>
        <authorList>
            <person name="Staton M."/>
        </authorList>
    </citation>
    <scope>NUCLEOTIDE SEQUENCE</scope>
    <source>
        <tissue evidence="1">Leaf</tissue>
    </source>
</reference>
<sequence length="106" mass="11420">MLIFGGNMKVDLFIIFLEKIRGEGKGSNSPTSLANNSLTHSLTRQAFCGSLSLSLSLSCYVKFSPSPAPAAHLNYQTLPLSPPSTDGSNNQQLLFCTPKTIWGDID</sequence>
<evidence type="ECO:0000313" key="1">
    <source>
        <dbReference type="EMBL" id="KAF3975835.1"/>
    </source>
</evidence>
<keyword evidence="2" id="KW-1185">Reference proteome</keyword>
<comment type="caution">
    <text evidence="1">The sequence shown here is derived from an EMBL/GenBank/DDBJ whole genome shotgun (WGS) entry which is preliminary data.</text>
</comment>
<protein>
    <submittedName>
        <fullName evidence="1">Uncharacterized protein</fullName>
    </submittedName>
</protein>
<proteinExistence type="predicted"/>